<sequence length="373" mass="40682">MLIKIPPFYTGFSFSLSLREMGGAMKSFIEMALPFAAMVMVECGEVGMITLGKAAMNSGLSNLVYVVYYNALGTVLLLPNFIIHSCRNNRRPLTLSVLYKLFGLGLLGICLLQVCAYAGINYSSPTLAAALGNLIPAFTFLFAIIFRMEKFDIRKPTSQAKALGTIVAITGASVMTFYQGPPLFKTILDSDLRKSPLLSQQSNWILGGLLITITCVCSSSWNVFQTATVKEYPDEVTVVFLFCCFGTIQCAIFTLILERNTDVWILDTGSELVSIVFAAVFGTAVRSTVITWCLRKKGPVYVSMFKPISMVIAVIMGITFLGDVLRLGSVIGAVIIAVGVYTVLWGQSKERELAIDGVSSLESPTENTHLLRK</sequence>
<organism evidence="1 2">
    <name type="scientific">Arctium lappa</name>
    <name type="common">Greater burdock</name>
    <name type="synonym">Lappa major</name>
    <dbReference type="NCBI Taxonomy" id="4217"/>
    <lineage>
        <taxon>Eukaryota</taxon>
        <taxon>Viridiplantae</taxon>
        <taxon>Streptophyta</taxon>
        <taxon>Embryophyta</taxon>
        <taxon>Tracheophyta</taxon>
        <taxon>Spermatophyta</taxon>
        <taxon>Magnoliopsida</taxon>
        <taxon>eudicotyledons</taxon>
        <taxon>Gunneridae</taxon>
        <taxon>Pentapetalae</taxon>
        <taxon>asterids</taxon>
        <taxon>campanulids</taxon>
        <taxon>Asterales</taxon>
        <taxon>Asteraceae</taxon>
        <taxon>Carduoideae</taxon>
        <taxon>Cardueae</taxon>
        <taxon>Arctiinae</taxon>
        <taxon>Arctium</taxon>
    </lineage>
</organism>
<accession>A0ACB8XG05</accession>
<keyword evidence="2" id="KW-1185">Reference proteome</keyword>
<reference evidence="1 2" key="2">
    <citation type="journal article" date="2022" name="Mol. Ecol. Resour.">
        <title>The genomes of chicory, endive, great burdock and yacon provide insights into Asteraceae paleo-polyploidization history and plant inulin production.</title>
        <authorList>
            <person name="Fan W."/>
            <person name="Wang S."/>
            <person name="Wang H."/>
            <person name="Wang A."/>
            <person name="Jiang F."/>
            <person name="Liu H."/>
            <person name="Zhao H."/>
            <person name="Xu D."/>
            <person name="Zhang Y."/>
        </authorList>
    </citation>
    <scope>NUCLEOTIDE SEQUENCE [LARGE SCALE GENOMIC DNA]</scope>
    <source>
        <strain evidence="2">cv. Niubang</strain>
    </source>
</reference>
<protein>
    <submittedName>
        <fullName evidence="1">Uncharacterized protein</fullName>
    </submittedName>
</protein>
<proteinExistence type="predicted"/>
<gene>
    <name evidence="1" type="ORF">L6452_44573</name>
</gene>
<dbReference type="Proteomes" id="UP001055879">
    <property type="component" value="Linkage Group LG18"/>
</dbReference>
<dbReference type="EMBL" id="CM042064">
    <property type="protein sequence ID" value="KAI3665938.1"/>
    <property type="molecule type" value="Genomic_DNA"/>
</dbReference>
<name>A0ACB8XG05_ARCLA</name>
<evidence type="ECO:0000313" key="2">
    <source>
        <dbReference type="Proteomes" id="UP001055879"/>
    </source>
</evidence>
<comment type="caution">
    <text evidence="1">The sequence shown here is derived from an EMBL/GenBank/DDBJ whole genome shotgun (WGS) entry which is preliminary data.</text>
</comment>
<evidence type="ECO:0000313" key="1">
    <source>
        <dbReference type="EMBL" id="KAI3665938.1"/>
    </source>
</evidence>
<reference evidence="2" key="1">
    <citation type="journal article" date="2022" name="Mol. Ecol. Resour.">
        <title>The genomes of chicory, endive, great burdock and yacon provide insights into Asteraceae palaeo-polyploidization history and plant inulin production.</title>
        <authorList>
            <person name="Fan W."/>
            <person name="Wang S."/>
            <person name="Wang H."/>
            <person name="Wang A."/>
            <person name="Jiang F."/>
            <person name="Liu H."/>
            <person name="Zhao H."/>
            <person name="Xu D."/>
            <person name="Zhang Y."/>
        </authorList>
    </citation>
    <scope>NUCLEOTIDE SEQUENCE [LARGE SCALE GENOMIC DNA]</scope>
    <source>
        <strain evidence="2">cv. Niubang</strain>
    </source>
</reference>